<organism evidence="2 3">
    <name type="scientific">Streptomyces flaveolus</name>
    <dbReference type="NCBI Taxonomy" id="67297"/>
    <lineage>
        <taxon>Bacteria</taxon>
        <taxon>Bacillati</taxon>
        <taxon>Actinomycetota</taxon>
        <taxon>Actinomycetes</taxon>
        <taxon>Kitasatosporales</taxon>
        <taxon>Streptomycetaceae</taxon>
        <taxon>Streptomyces</taxon>
    </lineage>
</organism>
<dbReference type="Gene3D" id="3.30.70.100">
    <property type="match status" value="1"/>
</dbReference>
<feature type="domain" description="ABM" evidence="1">
    <location>
        <begin position="8"/>
        <end position="69"/>
    </location>
</feature>
<keyword evidence="2" id="KW-0503">Monooxygenase</keyword>
<reference evidence="2 3" key="1">
    <citation type="submission" date="2024-06" db="EMBL/GenBank/DDBJ databases">
        <title>The Natural Products Discovery Center: Release of the First 8490 Sequenced Strains for Exploring Actinobacteria Biosynthetic Diversity.</title>
        <authorList>
            <person name="Kalkreuter E."/>
            <person name="Kautsar S.A."/>
            <person name="Yang D."/>
            <person name="Bader C.D."/>
            <person name="Teijaro C.N."/>
            <person name="Fluegel L."/>
            <person name="Davis C.M."/>
            <person name="Simpson J.R."/>
            <person name="Lauterbach L."/>
            <person name="Steele A.D."/>
            <person name="Gui C."/>
            <person name="Meng S."/>
            <person name="Li G."/>
            <person name="Viehrig K."/>
            <person name="Ye F."/>
            <person name="Su P."/>
            <person name="Kiefer A.F."/>
            <person name="Nichols A."/>
            <person name="Cepeda A.J."/>
            <person name="Yan W."/>
            <person name="Fan B."/>
            <person name="Jiang Y."/>
            <person name="Adhikari A."/>
            <person name="Zheng C.-J."/>
            <person name="Schuster L."/>
            <person name="Cowan T.M."/>
            <person name="Smanski M.J."/>
            <person name="Chevrette M.G."/>
            <person name="De Carvalho L.P.S."/>
            <person name="Shen B."/>
        </authorList>
    </citation>
    <scope>NUCLEOTIDE SEQUENCE [LARGE SCALE GENOMIC DNA]</scope>
    <source>
        <strain evidence="2 3">NPDC000632</strain>
    </source>
</reference>
<keyword evidence="3" id="KW-1185">Reference proteome</keyword>
<dbReference type="RefSeq" id="WP_350721475.1">
    <property type="nucleotide sequence ID" value="NZ_JBEPCO010000026.1"/>
</dbReference>
<dbReference type="GO" id="GO:0004497">
    <property type="term" value="F:monooxygenase activity"/>
    <property type="evidence" value="ECO:0007669"/>
    <property type="project" value="UniProtKB-KW"/>
</dbReference>
<accession>A0ABV1VJC9</accession>
<evidence type="ECO:0000313" key="3">
    <source>
        <dbReference type="Proteomes" id="UP001490330"/>
    </source>
</evidence>
<sequence length="100" mass="11188">MPAYGFFVEFEARPGKEDDVAQFLVDAKALVDAEPGTLAWFAFRLGPTSFRIFDAFETEEDRETHLQGKVREQIEARGEELFSTPPVITPVNLLATKLPG</sequence>
<dbReference type="Proteomes" id="UP001490330">
    <property type="component" value="Unassembled WGS sequence"/>
</dbReference>
<evidence type="ECO:0000313" key="2">
    <source>
        <dbReference type="EMBL" id="MER6906594.1"/>
    </source>
</evidence>
<gene>
    <name evidence="2" type="ORF">ABT322_23210</name>
</gene>
<dbReference type="SUPFAM" id="SSF54909">
    <property type="entry name" value="Dimeric alpha+beta barrel"/>
    <property type="match status" value="1"/>
</dbReference>
<protein>
    <submittedName>
        <fullName evidence="2">Antibiotic biosynthesis monooxygenase</fullName>
    </submittedName>
</protein>
<keyword evidence="2" id="KW-0560">Oxidoreductase</keyword>
<evidence type="ECO:0000259" key="1">
    <source>
        <dbReference type="Pfam" id="PF03992"/>
    </source>
</evidence>
<dbReference type="EMBL" id="JBEPCV010000023">
    <property type="protein sequence ID" value="MER6906594.1"/>
    <property type="molecule type" value="Genomic_DNA"/>
</dbReference>
<proteinExistence type="predicted"/>
<name>A0ABV1VJC9_9ACTN</name>
<dbReference type="InterPro" id="IPR007138">
    <property type="entry name" value="ABM_dom"/>
</dbReference>
<dbReference type="Pfam" id="PF03992">
    <property type="entry name" value="ABM"/>
    <property type="match status" value="1"/>
</dbReference>
<dbReference type="InterPro" id="IPR011008">
    <property type="entry name" value="Dimeric_a/b-barrel"/>
</dbReference>
<comment type="caution">
    <text evidence="2">The sequence shown here is derived from an EMBL/GenBank/DDBJ whole genome shotgun (WGS) entry which is preliminary data.</text>
</comment>